<dbReference type="SUPFAM" id="SSF56059">
    <property type="entry name" value="Glutathione synthetase ATP-binding domain-like"/>
    <property type="match status" value="1"/>
</dbReference>
<comment type="function">
    <text evidence="4">Catalyzes the ATP-dependent conversion of 5-aminoimidazole ribonucleotide (AIR) and HCO(3)(-) to N5-carboxyaminoimidazole ribonucleotide (N5-CAIR).</text>
</comment>
<dbReference type="InterPro" id="IPR003135">
    <property type="entry name" value="ATP-grasp_carboxylate-amine"/>
</dbReference>
<feature type="domain" description="ATP-grasp" evidence="6">
    <location>
        <begin position="105"/>
        <end position="291"/>
    </location>
</feature>
<dbReference type="PROSITE" id="PS50975">
    <property type="entry name" value="ATP_GRASP"/>
    <property type="match status" value="1"/>
</dbReference>
<gene>
    <name evidence="4 5" type="primary">purK</name>
    <name evidence="7" type="ORF">FLL45_05605</name>
</gene>
<comment type="caution">
    <text evidence="7">The sequence shown here is derived from an EMBL/GenBank/DDBJ whole genome shotgun (WGS) entry which is preliminary data.</text>
</comment>
<dbReference type="InterPro" id="IPR016185">
    <property type="entry name" value="PreATP-grasp_dom_sf"/>
</dbReference>
<dbReference type="GO" id="GO:0005524">
    <property type="term" value="F:ATP binding"/>
    <property type="evidence" value="ECO:0007669"/>
    <property type="project" value="UniProtKB-UniRule"/>
</dbReference>
<dbReference type="PANTHER" id="PTHR11609">
    <property type="entry name" value="PURINE BIOSYNTHESIS PROTEIN 6/7, PUR6/7"/>
    <property type="match status" value="1"/>
</dbReference>
<dbReference type="SUPFAM" id="SSF52440">
    <property type="entry name" value="PreATP-grasp domain"/>
    <property type="match status" value="1"/>
</dbReference>
<feature type="binding site" evidence="4">
    <location>
        <begin position="261"/>
        <end position="262"/>
    </location>
    <ligand>
        <name>ATP</name>
        <dbReference type="ChEBI" id="CHEBI:30616"/>
    </ligand>
</feature>
<dbReference type="PANTHER" id="PTHR11609:SF5">
    <property type="entry name" value="PHOSPHORIBOSYLAMINOIMIDAZOLE CARBOXYLASE"/>
    <property type="match status" value="1"/>
</dbReference>
<keyword evidence="4 5" id="KW-0436">Ligase</keyword>
<dbReference type="UniPathway" id="UPA00074">
    <property type="reaction ID" value="UER00942"/>
</dbReference>
<dbReference type="NCBIfam" id="NF004679">
    <property type="entry name" value="PRK06019.1-5"/>
    <property type="match status" value="1"/>
</dbReference>
<evidence type="ECO:0000256" key="3">
    <source>
        <dbReference type="ARBA" id="ARBA00022840"/>
    </source>
</evidence>
<dbReference type="InterPro" id="IPR013815">
    <property type="entry name" value="ATP_grasp_subdomain_1"/>
</dbReference>
<dbReference type="EMBL" id="VIKR01000001">
    <property type="protein sequence ID" value="TQV77419.1"/>
    <property type="molecule type" value="Genomic_DNA"/>
</dbReference>
<dbReference type="Gene3D" id="3.40.50.20">
    <property type="match status" value="1"/>
</dbReference>
<accession>A0A545TJL5</accession>
<keyword evidence="2 4" id="KW-0658">Purine biosynthesis</keyword>
<dbReference type="HAMAP" id="MF_01928">
    <property type="entry name" value="PurK"/>
    <property type="match status" value="1"/>
</dbReference>
<reference evidence="7 8" key="1">
    <citation type="submission" date="2019-06" db="EMBL/GenBank/DDBJ databases">
        <title>Draft genome of Aliikangiella marina GYP-15.</title>
        <authorList>
            <person name="Wang G."/>
        </authorList>
    </citation>
    <scope>NUCLEOTIDE SEQUENCE [LARGE SCALE GENOMIC DNA]</scope>
    <source>
        <strain evidence="7 8">GYP-15</strain>
    </source>
</reference>
<evidence type="ECO:0000313" key="7">
    <source>
        <dbReference type="EMBL" id="TQV77419.1"/>
    </source>
</evidence>
<protein>
    <recommendedName>
        <fullName evidence="4 5">N5-carboxyaminoimidazole ribonucleotide synthase</fullName>
        <shortName evidence="4 5">N5-CAIR synthase</shortName>
        <ecNumber evidence="4 5">6.3.4.18</ecNumber>
    </recommendedName>
    <alternativeName>
        <fullName evidence="4 5">5-(carboxyamino)imidazole ribonucleotide synthetase</fullName>
    </alternativeName>
</protein>
<evidence type="ECO:0000256" key="1">
    <source>
        <dbReference type="ARBA" id="ARBA00022741"/>
    </source>
</evidence>
<dbReference type="Gene3D" id="3.30.470.20">
    <property type="entry name" value="ATP-grasp fold, B domain"/>
    <property type="match status" value="1"/>
</dbReference>
<dbReference type="Proteomes" id="UP000317839">
    <property type="component" value="Unassembled WGS sequence"/>
</dbReference>
<dbReference type="AlphaFoldDB" id="A0A545TJL5"/>
<evidence type="ECO:0000256" key="2">
    <source>
        <dbReference type="ARBA" id="ARBA00022755"/>
    </source>
</evidence>
<feature type="binding site" evidence="4">
    <location>
        <position position="184"/>
    </location>
    <ligand>
        <name>ATP</name>
        <dbReference type="ChEBI" id="CHEBI:30616"/>
    </ligand>
</feature>
<organism evidence="7 8">
    <name type="scientific">Aliikangiella marina</name>
    <dbReference type="NCBI Taxonomy" id="1712262"/>
    <lineage>
        <taxon>Bacteria</taxon>
        <taxon>Pseudomonadati</taxon>
        <taxon>Pseudomonadota</taxon>
        <taxon>Gammaproteobacteria</taxon>
        <taxon>Oceanospirillales</taxon>
        <taxon>Pleioneaceae</taxon>
        <taxon>Aliikangiella</taxon>
    </lineage>
</organism>
<sequence>MHVVILGCGQLSRLMAREGKKLGVDFTFVAMGDESTDCVNGLGKIVQWQDSMSAEALLAETGTPDALTVERESIDVKLLIELQKLCNVCPPPEAVAACQHRLKEKMALTSLDIPATPWHPISDEASLHKAAEMFGYPLIVKSFEDGYDGKNQWHLQSADELAELVKTEKPENWLAEPKINFTHEVSLIGARSVSGEVKFYPITENHHEGGILKRSIAPYELLDSTKIDEMQANMKRLMESWQYVGVLAIEMFVTKDGFTVNEMAPRVHNSGHWTQNNTITSQFENHIRAILDMELGDTEVNDYSGMVNILGMGTQQPKVDHVEGEVFLYDKTPRNGRKLGHVNLSDSDRESLAQRMSAIESQIYSN</sequence>
<comment type="pathway">
    <text evidence="4 5">Purine metabolism; IMP biosynthesis via de novo pathway; 5-amino-1-(5-phospho-D-ribosyl)imidazole-4-carboxylate from 5-amino-1-(5-phospho-D-ribosyl)imidazole (N5-CAIR route): step 1/2.</text>
</comment>
<name>A0A545TJL5_9GAMM</name>
<dbReference type="InterPro" id="IPR040686">
    <property type="entry name" value="PurK_C"/>
</dbReference>
<dbReference type="GO" id="GO:0034028">
    <property type="term" value="F:5-(carboxyamino)imidazole ribonucleotide synthase activity"/>
    <property type="evidence" value="ECO:0007669"/>
    <property type="project" value="UniProtKB-UniRule"/>
</dbReference>
<dbReference type="GO" id="GO:0004638">
    <property type="term" value="F:phosphoribosylaminoimidazole carboxylase activity"/>
    <property type="evidence" value="ECO:0007669"/>
    <property type="project" value="InterPro"/>
</dbReference>
<dbReference type="Pfam" id="PF02222">
    <property type="entry name" value="ATP-grasp"/>
    <property type="match status" value="1"/>
</dbReference>
<comment type="function">
    <text evidence="5">Catalyzes the ATP-dependent conversion of 5-aminoimidazole ribonucleotide (AIR) and HCO(3)- to N5-carboxyaminoimidazole ribonucleotide (N5-CAIR).</text>
</comment>
<feature type="binding site" evidence="4">
    <location>
        <position position="101"/>
    </location>
    <ligand>
        <name>ATP</name>
        <dbReference type="ChEBI" id="CHEBI:30616"/>
    </ligand>
</feature>
<evidence type="ECO:0000256" key="4">
    <source>
        <dbReference type="HAMAP-Rule" id="MF_01928"/>
    </source>
</evidence>
<feature type="binding site" evidence="4">
    <location>
        <begin position="176"/>
        <end position="179"/>
    </location>
    <ligand>
        <name>ATP</name>
        <dbReference type="ChEBI" id="CHEBI:30616"/>
    </ligand>
</feature>
<dbReference type="GO" id="GO:0046872">
    <property type="term" value="F:metal ion binding"/>
    <property type="evidence" value="ECO:0007669"/>
    <property type="project" value="InterPro"/>
</dbReference>
<dbReference type="NCBIfam" id="TIGR01161">
    <property type="entry name" value="purK"/>
    <property type="match status" value="1"/>
</dbReference>
<dbReference type="InterPro" id="IPR054350">
    <property type="entry name" value="PurT/PurK_preATP-grasp"/>
</dbReference>
<dbReference type="RefSeq" id="WP_142940991.1">
    <property type="nucleotide sequence ID" value="NZ_VIKR01000001.1"/>
</dbReference>
<feature type="binding site" evidence="4">
    <location>
        <position position="207"/>
    </location>
    <ligand>
        <name>ATP</name>
        <dbReference type="ChEBI" id="CHEBI:30616"/>
    </ligand>
</feature>
<dbReference type="OrthoDB" id="9804625at2"/>
<dbReference type="Pfam" id="PF17769">
    <property type="entry name" value="PurK_C"/>
    <property type="match status" value="1"/>
</dbReference>
<keyword evidence="3 4" id="KW-0067">ATP-binding</keyword>
<comment type="catalytic activity">
    <reaction evidence="4 5">
        <text>5-amino-1-(5-phospho-beta-D-ribosyl)imidazole + hydrogencarbonate + ATP = 5-carboxyamino-1-(5-phospho-D-ribosyl)imidazole + ADP + phosphate + 2 H(+)</text>
        <dbReference type="Rhea" id="RHEA:19317"/>
        <dbReference type="ChEBI" id="CHEBI:15378"/>
        <dbReference type="ChEBI" id="CHEBI:17544"/>
        <dbReference type="ChEBI" id="CHEBI:30616"/>
        <dbReference type="ChEBI" id="CHEBI:43474"/>
        <dbReference type="ChEBI" id="CHEBI:58730"/>
        <dbReference type="ChEBI" id="CHEBI:137981"/>
        <dbReference type="ChEBI" id="CHEBI:456216"/>
        <dbReference type="EC" id="6.3.4.18"/>
    </reaction>
</comment>
<dbReference type="Gene3D" id="3.30.1490.20">
    <property type="entry name" value="ATP-grasp fold, A domain"/>
    <property type="match status" value="1"/>
</dbReference>
<comment type="subunit">
    <text evidence="4 5">Homodimer.</text>
</comment>
<dbReference type="InterPro" id="IPR011054">
    <property type="entry name" value="Rudment_hybrid_motif"/>
</dbReference>
<keyword evidence="8" id="KW-1185">Reference proteome</keyword>
<evidence type="ECO:0000259" key="6">
    <source>
        <dbReference type="PROSITE" id="PS50975"/>
    </source>
</evidence>
<evidence type="ECO:0000313" key="8">
    <source>
        <dbReference type="Proteomes" id="UP000317839"/>
    </source>
</evidence>
<dbReference type="EC" id="6.3.4.18" evidence="4 5"/>
<dbReference type="Pfam" id="PF22660">
    <property type="entry name" value="RS_preATP-grasp-like"/>
    <property type="match status" value="1"/>
</dbReference>
<feature type="binding site" evidence="4">
    <location>
        <position position="141"/>
    </location>
    <ligand>
        <name>ATP</name>
        <dbReference type="ChEBI" id="CHEBI:30616"/>
    </ligand>
</feature>
<dbReference type="InterPro" id="IPR005875">
    <property type="entry name" value="PurK"/>
</dbReference>
<dbReference type="GO" id="GO:0006189">
    <property type="term" value="P:'de novo' IMP biosynthetic process"/>
    <property type="evidence" value="ECO:0007669"/>
    <property type="project" value="UniProtKB-UniRule"/>
</dbReference>
<proteinExistence type="inferred from homology"/>
<evidence type="ECO:0000256" key="5">
    <source>
        <dbReference type="RuleBase" id="RU361200"/>
    </source>
</evidence>
<comment type="similarity">
    <text evidence="4 5">Belongs to the PurK/PurT family.</text>
</comment>
<keyword evidence="1 4" id="KW-0547">Nucleotide-binding</keyword>
<dbReference type="InterPro" id="IPR011761">
    <property type="entry name" value="ATP-grasp"/>
</dbReference>
<dbReference type="SUPFAM" id="SSF51246">
    <property type="entry name" value="Rudiment single hybrid motif"/>
    <property type="match status" value="1"/>
</dbReference>
<comment type="caution">
    <text evidence="4">Lacks conserved residue(s) required for the propagation of feature annotation.</text>
</comment>